<accession>A0AB34KC06</accession>
<dbReference type="Proteomes" id="UP001515480">
    <property type="component" value="Unassembled WGS sequence"/>
</dbReference>
<keyword evidence="3" id="KW-1185">Reference proteome</keyword>
<evidence type="ECO:0000313" key="2">
    <source>
        <dbReference type="EMBL" id="KAL1530341.1"/>
    </source>
</evidence>
<protein>
    <submittedName>
        <fullName evidence="2">Uncharacterized protein</fullName>
    </submittedName>
</protein>
<evidence type="ECO:0000313" key="3">
    <source>
        <dbReference type="Proteomes" id="UP001515480"/>
    </source>
</evidence>
<dbReference type="AlphaFoldDB" id="A0AB34KC06"/>
<gene>
    <name evidence="2" type="ORF">AB1Y20_001250</name>
</gene>
<feature type="region of interest" description="Disordered" evidence="1">
    <location>
        <begin position="1"/>
        <end position="23"/>
    </location>
</feature>
<comment type="caution">
    <text evidence="2">The sequence shown here is derived from an EMBL/GenBank/DDBJ whole genome shotgun (WGS) entry which is preliminary data.</text>
</comment>
<reference evidence="2 3" key="1">
    <citation type="journal article" date="2024" name="Science">
        <title>Giant polyketide synthase enzymes in the biosynthesis of giant marine polyether toxins.</title>
        <authorList>
            <person name="Fallon T.R."/>
            <person name="Shende V.V."/>
            <person name="Wierzbicki I.H."/>
            <person name="Pendleton A.L."/>
            <person name="Watervoot N.F."/>
            <person name="Auber R.P."/>
            <person name="Gonzalez D.J."/>
            <person name="Wisecaver J.H."/>
            <person name="Moore B.S."/>
        </authorList>
    </citation>
    <scope>NUCLEOTIDE SEQUENCE [LARGE SCALE GENOMIC DNA]</scope>
    <source>
        <strain evidence="2 3">12B1</strain>
    </source>
</reference>
<evidence type="ECO:0000256" key="1">
    <source>
        <dbReference type="SAM" id="MobiDB-lite"/>
    </source>
</evidence>
<feature type="compositionally biased region" description="Polar residues" evidence="1">
    <location>
        <begin position="97"/>
        <end position="119"/>
    </location>
</feature>
<proteinExistence type="predicted"/>
<name>A0AB34KC06_PRYPA</name>
<dbReference type="EMBL" id="JBGBPQ010000001">
    <property type="protein sequence ID" value="KAL1530341.1"/>
    <property type="molecule type" value="Genomic_DNA"/>
</dbReference>
<feature type="region of interest" description="Disordered" evidence="1">
    <location>
        <begin position="88"/>
        <end position="122"/>
    </location>
</feature>
<sequence>MCHQEQAGIKWPSAAQTSHGEWRTESQKLRGACHQCGCDAKVQNICSLVKNMQEEMRLLASRVDEQHMTISVLSNLLEQTRRPRDISTADAGMTTGADCSQAGTPDLVQNDSLGAASTRSTHDKLTQDYDEVNAGDCDTDFDDDAHRFTTVLPMSTEPNSGLPRIVYVPDEDDDAQSIDGDLFEQLPEGDEEGMVHHAPLSIPTIDASR</sequence>
<organism evidence="2 3">
    <name type="scientific">Prymnesium parvum</name>
    <name type="common">Toxic golden alga</name>
    <dbReference type="NCBI Taxonomy" id="97485"/>
    <lineage>
        <taxon>Eukaryota</taxon>
        <taxon>Haptista</taxon>
        <taxon>Haptophyta</taxon>
        <taxon>Prymnesiophyceae</taxon>
        <taxon>Prymnesiales</taxon>
        <taxon>Prymnesiaceae</taxon>
        <taxon>Prymnesium</taxon>
    </lineage>
</organism>